<dbReference type="Gene3D" id="3.40.50.2000">
    <property type="entry name" value="Glycogen Phosphorylase B"/>
    <property type="match status" value="2"/>
</dbReference>
<protein>
    <recommendedName>
        <fullName evidence="4">UDP-N-acetylglucosamine 2-epimerase (non-hydrolyzing)</fullName>
        <ecNumber evidence="4">5.1.3.14</ecNumber>
    </recommendedName>
</protein>
<dbReference type="GO" id="GO:0008761">
    <property type="term" value="F:UDP-N-acetylglucosamine 2-epimerase activity"/>
    <property type="evidence" value="ECO:0007669"/>
    <property type="project" value="UniProtKB-EC"/>
</dbReference>
<evidence type="ECO:0000259" key="6">
    <source>
        <dbReference type="Pfam" id="PF02350"/>
    </source>
</evidence>
<comment type="caution">
    <text evidence="7">The sequence shown here is derived from an EMBL/GenBank/DDBJ whole genome shotgun (WGS) entry which is preliminary data.</text>
</comment>
<proteinExistence type="inferred from homology"/>
<comment type="similarity">
    <text evidence="3 5">Belongs to the UDP-N-acetylglucosamine 2-epimerase family.</text>
</comment>
<evidence type="ECO:0000256" key="3">
    <source>
        <dbReference type="ARBA" id="ARBA00038209"/>
    </source>
</evidence>
<accession>A0A4Y8N637</accession>
<dbReference type="Pfam" id="PF02350">
    <property type="entry name" value="Epimerase_2"/>
    <property type="match status" value="1"/>
</dbReference>
<dbReference type="InterPro" id="IPR003331">
    <property type="entry name" value="UDP_GlcNAc_Epimerase_2_dom"/>
</dbReference>
<evidence type="ECO:0000256" key="5">
    <source>
        <dbReference type="RuleBase" id="RU003513"/>
    </source>
</evidence>
<keyword evidence="1 5" id="KW-0413">Isomerase</keyword>
<organism evidence="7 8">
    <name type="scientific">Paraburkholderia dipogonis</name>
    <dbReference type="NCBI Taxonomy" id="1211383"/>
    <lineage>
        <taxon>Bacteria</taxon>
        <taxon>Pseudomonadati</taxon>
        <taxon>Pseudomonadota</taxon>
        <taxon>Betaproteobacteria</taxon>
        <taxon>Burkholderiales</taxon>
        <taxon>Burkholderiaceae</taxon>
        <taxon>Paraburkholderia</taxon>
    </lineage>
</organism>
<comment type="catalytic activity">
    <reaction evidence="2">
        <text>UDP-N-acetyl-alpha-D-glucosamine = UDP-N-acetyl-alpha-D-mannosamine</text>
        <dbReference type="Rhea" id="RHEA:17213"/>
        <dbReference type="ChEBI" id="CHEBI:57705"/>
        <dbReference type="ChEBI" id="CHEBI:68623"/>
        <dbReference type="EC" id="5.1.3.14"/>
    </reaction>
</comment>
<dbReference type="InterPro" id="IPR029767">
    <property type="entry name" value="WecB-like"/>
</dbReference>
<sequence>MAKKKVVVFAGTRPEAIKVISVVQALRAAPDDFDVCLCSVGQHREMLMQAFADFGVTPDASLDVMSQNQSLAGLSARLFTAIDEFLAAQSPDIILVQGDTMTVQVAALTAFYRRIRVGHIEAGLRSHDMAAPFPEELNRRVASLVTDLHFAPTELSKKNLLAEQVPAEQIFVTGNTVVDALYLMLERLKNEHVELPERVEAALAEGRRIVLVTGHRRESFGPGFENICTALRTIAEAHPDVRIVYPVHMNPKVREVVNRVLSDQPGVYLEEPLTYKPFQRLMAASHIILTDSGGIQEEGPALGKPVLVMRDVTERPEGVESGVNKLVGTDVATIVRETARLLDDPAAYQAMSAGKNPFGDGTAGAQIVAILKSKFAQS</sequence>
<dbReference type="AlphaFoldDB" id="A0A4Y8N637"/>
<evidence type="ECO:0000256" key="2">
    <source>
        <dbReference type="ARBA" id="ARBA00036080"/>
    </source>
</evidence>
<gene>
    <name evidence="7" type="ORF">E2553_09575</name>
</gene>
<evidence type="ECO:0000256" key="1">
    <source>
        <dbReference type="ARBA" id="ARBA00023235"/>
    </source>
</evidence>
<dbReference type="EC" id="5.1.3.14" evidence="4"/>
<evidence type="ECO:0000256" key="4">
    <source>
        <dbReference type="ARBA" id="ARBA00038858"/>
    </source>
</evidence>
<evidence type="ECO:0000313" key="8">
    <source>
        <dbReference type="Proteomes" id="UP000297385"/>
    </source>
</evidence>
<dbReference type="PANTHER" id="PTHR43174:SF2">
    <property type="entry name" value="UDP-N-ACETYLGLUCOSAMINE 2-EPIMERASE"/>
    <property type="match status" value="1"/>
</dbReference>
<dbReference type="EMBL" id="SNVI01000001">
    <property type="protein sequence ID" value="TFE45237.1"/>
    <property type="molecule type" value="Genomic_DNA"/>
</dbReference>
<feature type="domain" description="UDP-N-acetylglucosamine 2-epimerase" evidence="6">
    <location>
        <begin position="27"/>
        <end position="372"/>
    </location>
</feature>
<dbReference type="RefSeq" id="WP_134456986.1">
    <property type="nucleotide sequence ID" value="NZ_JBHMFL010000165.1"/>
</dbReference>
<evidence type="ECO:0000313" key="7">
    <source>
        <dbReference type="EMBL" id="TFE45237.1"/>
    </source>
</evidence>
<dbReference type="GeneID" id="97309400"/>
<dbReference type="SUPFAM" id="SSF53756">
    <property type="entry name" value="UDP-Glycosyltransferase/glycogen phosphorylase"/>
    <property type="match status" value="1"/>
</dbReference>
<dbReference type="NCBIfam" id="TIGR00236">
    <property type="entry name" value="wecB"/>
    <property type="match status" value="1"/>
</dbReference>
<dbReference type="Proteomes" id="UP000297385">
    <property type="component" value="Unassembled WGS sequence"/>
</dbReference>
<name>A0A4Y8N637_9BURK</name>
<dbReference type="CDD" id="cd03786">
    <property type="entry name" value="GTB_UDP-GlcNAc_2-Epimerase"/>
    <property type="match status" value="1"/>
</dbReference>
<dbReference type="PANTHER" id="PTHR43174">
    <property type="entry name" value="UDP-N-ACETYLGLUCOSAMINE 2-EPIMERASE"/>
    <property type="match status" value="1"/>
</dbReference>
<reference evidence="7 8" key="1">
    <citation type="submission" date="2019-03" db="EMBL/GenBank/DDBJ databases">
        <title>Complete Genome Sequence of Paraburkholderia dipogonis ICMP 19430T, a Nitrogen-fixing Symbiont of the South African Invasive Legume Dipogon lignosus in New Zealand.</title>
        <authorList>
            <person name="De Meyer S.E."/>
        </authorList>
    </citation>
    <scope>NUCLEOTIDE SEQUENCE [LARGE SCALE GENOMIC DNA]</scope>
    <source>
        <strain evidence="7 8">ICMP 19430</strain>
    </source>
</reference>